<dbReference type="RefSeq" id="WP_377929998.1">
    <property type="nucleotide sequence ID" value="NZ_JBHUEM010000046.1"/>
</dbReference>
<gene>
    <name evidence="1" type="primary">mciZ</name>
    <name evidence="1" type="ORF">ACFSCX_19870</name>
</gene>
<dbReference type="EMBL" id="JBHUEM010000046">
    <property type="protein sequence ID" value="MFD1738779.1"/>
    <property type="molecule type" value="Genomic_DNA"/>
</dbReference>
<accession>A0ABW4LUE8</accession>
<dbReference type="Pfam" id="PF13072">
    <property type="entry name" value="MciZ"/>
    <property type="match status" value="1"/>
</dbReference>
<name>A0ABW4LUE8_9BACI</name>
<evidence type="ECO:0000313" key="1">
    <source>
        <dbReference type="EMBL" id="MFD1738779.1"/>
    </source>
</evidence>
<organism evidence="1 2">
    <name type="scientific">Bacillus salitolerans</name>
    <dbReference type="NCBI Taxonomy" id="1437434"/>
    <lineage>
        <taxon>Bacteria</taxon>
        <taxon>Bacillati</taxon>
        <taxon>Bacillota</taxon>
        <taxon>Bacilli</taxon>
        <taxon>Bacillales</taxon>
        <taxon>Bacillaceae</taxon>
        <taxon>Bacillus</taxon>
    </lineage>
</organism>
<proteinExistence type="predicted"/>
<sequence length="59" mass="7127">MKIYLHRQGISLVGKHWEIQRKLKEYGEYYQTVSDWIHNEKKKSHGKSSTIIPFPKNNR</sequence>
<dbReference type="InterPro" id="IPR025177">
    <property type="entry name" value="MciZ"/>
</dbReference>
<comment type="caution">
    <text evidence="1">The sequence shown here is derived from an EMBL/GenBank/DDBJ whole genome shotgun (WGS) entry which is preliminary data.</text>
</comment>
<protein>
    <submittedName>
        <fullName evidence="1">Z-ring formation inhibitor MciZ</fullName>
    </submittedName>
</protein>
<keyword evidence="2" id="KW-1185">Reference proteome</keyword>
<evidence type="ECO:0000313" key="2">
    <source>
        <dbReference type="Proteomes" id="UP001597214"/>
    </source>
</evidence>
<dbReference type="Proteomes" id="UP001597214">
    <property type="component" value="Unassembled WGS sequence"/>
</dbReference>
<reference evidence="2" key="1">
    <citation type="journal article" date="2019" name="Int. J. Syst. Evol. Microbiol.">
        <title>The Global Catalogue of Microorganisms (GCM) 10K type strain sequencing project: providing services to taxonomists for standard genome sequencing and annotation.</title>
        <authorList>
            <consortium name="The Broad Institute Genomics Platform"/>
            <consortium name="The Broad Institute Genome Sequencing Center for Infectious Disease"/>
            <person name="Wu L."/>
            <person name="Ma J."/>
        </authorList>
    </citation>
    <scope>NUCLEOTIDE SEQUENCE [LARGE SCALE GENOMIC DNA]</scope>
    <source>
        <strain evidence="2">CCUG 49339</strain>
    </source>
</reference>